<reference evidence="6" key="1">
    <citation type="journal article" date="2013" name="Nature">
        <title>Pan genome of the phytoplankton Emiliania underpins its global distribution.</title>
        <authorList>
            <person name="Read B.A."/>
            <person name="Kegel J."/>
            <person name="Klute M.J."/>
            <person name="Kuo A."/>
            <person name="Lefebvre S.C."/>
            <person name="Maumus F."/>
            <person name="Mayer C."/>
            <person name="Miller J."/>
            <person name="Monier A."/>
            <person name="Salamov A."/>
            <person name="Young J."/>
            <person name="Aguilar M."/>
            <person name="Claverie J.M."/>
            <person name="Frickenhaus S."/>
            <person name="Gonzalez K."/>
            <person name="Herman E.K."/>
            <person name="Lin Y.C."/>
            <person name="Napier J."/>
            <person name="Ogata H."/>
            <person name="Sarno A.F."/>
            <person name="Shmutz J."/>
            <person name="Schroeder D."/>
            <person name="de Vargas C."/>
            <person name="Verret F."/>
            <person name="von Dassow P."/>
            <person name="Valentin K."/>
            <person name="Van de Peer Y."/>
            <person name="Wheeler G."/>
            <person name="Dacks J.B."/>
            <person name="Delwiche C.F."/>
            <person name="Dyhrman S.T."/>
            <person name="Glockner G."/>
            <person name="John U."/>
            <person name="Richards T."/>
            <person name="Worden A.Z."/>
            <person name="Zhang X."/>
            <person name="Grigoriev I.V."/>
            <person name="Allen A.E."/>
            <person name="Bidle K."/>
            <person name="Borodovsky M."/>
            <person name="Bowler C."/>
            <person name="Brownlee C."/>
            <person name="Cock J.M."/>
            <person name="Elias M."/>
            <person name="Gladyshev V.N."/>
            <person name="Groth M."/>
            <person name="Guda C."/>
            <person name="Hadaegh A."/>
            <person name="Iglesias-Rodriguez M.D."/>
            <person name="Jenkins J."/>
            <person name="Jones B.M."/>
            <person name="Lawson T."/>
            <person name="Leese F."/>
            <person name="Lindquist E."/>
            <person name="Lobanov A."/>
            <person name="Lomsadze A."/>
            <person name="Malik S.B."/>
            <person name="Marsh M.E."/>
            <person name="Mackinder L."/>
            <person name="Mock T."/>
            <person name="Mueller-Roeber B."/>
            <person name="Pagarete A."/>
            <person name="Parker M."/>
            <person name="Probert I."/>
            <person name="Quesneville H."/>
            <person name="Raines C."/>
            <person name="Rensing S.A."/>
            <person name="Riano-Pachon D.M."/>
            <person name="Richier S."/>
            <person name="Rokitta S."/>
            <person name="Shiraiwa Y."/>
            <person name="Soanes D.M."/>
            <person name="van der Giezen M."/>
            <person name="Wahlund T.M."/>
            <person name="Williams B."/>
            <person name="Wilson W."/>
            <person name="Wolfe G."/>
            <person name="Wurch L.L."/>
        </authorList>
    </citation>
    <scope>NUCLEOTIDE SEQUENCE</scope>
</reference>
<reference evidence="5" key="2">
    <citation type="submission" date="2024-10" db="UniProtKB">
        <authorList>
            <consortium name="EnsemblProtists"/>
        </authorList>
    </citation>
    <scope>IDENTIFICATION</scope>
</reference>
<keyword evidence="6" id="KW-1185">Reference proteome</keyword>
<dbReference type="OMA" id="HRKTQNE"/>
<dbReference type="STRING" id="2903.R1DNK8"/>
<dbReference type="KEGG" id="ehx:EMIHUDRAFT_436392"/>
<dbReference type="InterPro" id="IPR010997">
    <property type="entry name" value="HRDC-like_sf"/>
</dbReference>
<dbReference type="SMART" id="SM00657">
    <property type="entry name" value="RPOL4c"/>
    <property type="match status" value="1"/>
</dbReference>
<dbReference type="GeneID" id="17263529"/>
<keyword evidence="2" id="KW-0539">Nucleus</keyword>
<dbReference type="GO" id="GO:0006352">
    <property type="term" value="P:DNA-templated transcription initiation"/>
    <property type="evidence" value="ECO:0007669"/>
    <property type="project" value="InterPro"/>
</dbReference>
<dbReference type="Proteomes" id="UP000013827">
    <property type="component" value="Unassembled WGS sequence"/>
</dbReference>
<dbReference type="InterPro" id="IPR005574">
    <property type="entry name" value="Rpb4/RPC9"/>
</dbReference>
<dbReference type="RefSeq" id="XP_005768494.1">
    <property type="nucleotide sequence ID" value="XM_005768437.1"/>
</dbReference>
<dbReference type="SUPFAM" id="SSF47819">
    <property type="entry name" value="HRDC-like"/>
    <property type="match status" value="1"/>
</dbReference>
<accession>A0A0D3J1J4</accession>
<organism evidence="5 6">
    <name type="scientific">Emiliania huxleyi (strain CCMP1516)</name>
    <dbReference type="NCBI Taxonomy" id="280463"/>
    <lineage>
        <taxon>Eukaryota</taxon>
        <taxon>Haptista</taxon>
        <taxon>Haptophyta</taxon>
        <taxon>Prymnesiophyceae</taxon>
        <taxon>Isochrysidales</taxon>
        <taxon>Noelaerhabdaceae</taxon>
        <taxon>Emiliania</taxon>
    </lineage>
</organism>
<dbReference type="PaxDb" id="2903-EOD16065"/>
<dbReference type="GO" id="GO:0000166">
    <property type="term" value="F:nucleotide binding"/>
    <property type="evidence" value="ECO:0007669"/>
    <property type="project" value="InterPro"/>
</dbReference>
<sequence>MPAAAAAQSTEADAATLTLGEDFQDGRCLLNSEVALILEHKLQASNAKGQTPGTNFVKAFEYVNRVKQFRTKEVMARVRTELEKQPIAEFEVAQLGNLCPEDADEAKALIASLALPTLEGMARDIDSAQLTEVLQGICDCRQFD</sequence>
<feature type="domain" description="RNA polymerase Rpb4/RPC9 core" evidence="4">
    <location>
        <begin position="21"/>
        <end position="144"/>
    </location>
</feature>
<dbReference type="EnsemblProtists" id="EOD17379">
    <property type="protein sequence ID" value="EOD17379"/>
    <property type="gene ID" value="EMIHUDRAFT_436392"/>
</dbReference>
<dbReference type="GO" id="GO:0030880">
    <property type="term" value="C:RNA polymerase complex"/>
    <property type="evidence" value="ECO:0007669"/>
    <property type="project" value="InterPro"/>
</dbReference>
<dbReference type="PANTHER" id="PTHR21297">
    <property type="entry name" value="DNA-DIRECTED RNA POLYMERASE II"/>
    <property type="match status" value="1"/>
</dbReference>
<dbReference type="HOGENOM" id="CLU_110332_2_1_1"/>
<comment type="subcellular location">
    <subcellularLocation>
        <location evidence="1">Nucleus</location>
    </subcellularLocation>
</comment>
<evidence type="ECO:0000259" key="4">
    <source>
        <dbReference type="SMART" id="SM00657"/>
    </source>
</evidence>
<evidence type="ECO:0000313" key="6">
    <source>
        <dbReference type="Proteomes" id="UP000013827"/>
    </source>
</evidence>
<dbReference type="KEGG" id="ehx:EMIHUDRAFT_445505"/>
<dbReference type="EnsemblProtists" id="EOD16065">
    <property type="protein sequence ID" value="EOD16065"/>
    <property type="gene ID" value="EMIHUDRAFT_445505"/>
</dbReference>
<dbReference type="AlphaFoldDB" id="A0A0D3J1J4"/>
<evidence type="ECO:0000256" key="1">
    <source>
        <dbReference type="ARBA" id="ARBA00004123"/>
    </source>
</evidence>
<evidence type="ECO:0000256" key="2">
    <source>
        <dbReference type="ARBA" id="ARBA00023242"/>
    </source>
</evidence>
<protein>
    <recommendedName>
        <fullName evidence="4">RNA polymerase Rpb4/RPC9 core domain-containing protein</fullName>
    </recommendedName>
</protein>
<dbReference type="eggNOG" id="KOG2351">
    <property type="taxonomic scope" value="Eukaryota"/>
</dbReference>
<name>A0A0D3J1J4_EMIH1</name>
<proteinExistence type="inferred from homology"/>
<evidence type="ECO:0000313" key="5">
    <source>
        <dbReference type="EnsemblProtists" id="EOD17379"/>
    </source>
</evidence>
<evidence type="ECO:0000256" key="3">
    <source>
        <dbReference type="ARBA" id="ARBA00025724"/>
    </source>
</evidence>
<comment type="similarity">
    <text evidence="3">Belongs to the eukaryotic RPB4 RNA polymerase subunit family.</text>
</comment>
<dbReference type="InterPro" id="IPR006590">
    <property type="entry name" value="RNA_pol_Rpb4/RPC9_core"/>
</dbReference>
<dbReference type="InterPro" id="IPR038324">
    <property type="entry name" value="Rpb4/RPC9_sf"/>
</dbReference>
<dbReference type="Pfam" id="PF03874">
    <property type="entry name" value="RNA_pol_Rpb4"/>
    <property type="match status" value="1"/>
</dbReference>
<dbReference type="RefSeq" id="XP_005769808.1">
    <property type="nucleotide sequence ID" value="XM_005769751.1"/>
</dbReference>
<dbReference type="GO" id="GO:0005634">
    <property type="term" value="C:nucleus"/>
    <property type="evidence" value="ECO:0007669"/>
    <property type="project" value="UniProtKB-SubCell"/>
</dbReference>
<dbReference type="GeneID" id="17262225"/>
<dbReference type="Gene3D" id="1.20.1250.40">
    <property type="match status" value="1"/>
</dbReference>
<dbReference type="InterPro" id="IPR045222">
    <property type="entry name" value="Rpb4-like"/>
</dbReference>